<organism evidence="1 2">
    <name type="scientific">Rubus argutus</name>
    <name type="common">Southern blackberry</name>
    <dbReference type="NCBI Taxonomy" id="59490"/>
    <lineage>
        <taxon>Eukaryota</taxon>
        <taxon>Viridiplantae</taxon>
        <taxon>Streptophyta</taxon>
        <taxon>Embryophyta</taxon>
        <taxon>Tracheophyta</taxon>
        <taxon>Spermatophyta</taxon>
        <taxon>Magnoliopsida</taxon>
        <taxon>eudicotyledons</taxon>
        <taxon>Gunneridae</taxon>
        <taxon>Pentapetalae</taxon>
        <taxon>rosids</taxon>
        <taxon>fabids</taxon>
        <taxon>Rosales</taxon>
        <taxon>Rosaceae</taxon>
        <taxon>Rosoideae</taxon>
        <taxon>Rosoideae incertae sedis</taxon>
        <taxon>Rubus</taxon>
    </lineage>
</organism>
<comment type="caution">
    <text evidence="1">The sequence shown here is derived from an EMBL/GenBank/DDBJ whole genome shotgun (WGS) entry which is preliminary data.</text>
</comment>
<keyword evidence="2" id="KW-1185">Reference proteome</keyword>
<sequence>MSGRSGVLSQDTLDFPLLNCSRLLLPPNPIPLSLSPLCYSNSCFLVIFDQVLQLPPGHQDQNLLRHGVRQRQRALRQSRLGETQRRSGMEILPAIDQRRRLLPQQRSFSLQFEARKFTPR</sequence>
<dbReference type="EMBL" id="JBEDUW010000003">
    <property type="protein sequence ID" value="KAK9940480.1"/>
    <property type="molecule type" value="Genomic_DNA"/>
</dbReference>
<reference evidence="1 2" key="1">
    <citation type="journal article" date="2023" name="G3 (Bethesda)">
        <title>A chromosome-length genome assembly and annotation of blackberry (Rubus argutus, cv. 'Hillquist').</title>
        <authorList>
            <person name="Bruna T."/>
            <person name="Aryal R."/>
            <person name="Dudchenko O."/>
            <person name="Sargent D.J."/>
            <person name="Mead D."/>
            <person name="Buti M."/>
            <person name="Cavallini A."/>
            <person name="Hytonen T."/>
            <person name="Andres J."/>
            <person name="Pham M."/>
            <person name="Weisz D."/>
            <person name="Mascagni F."/>
            <person name="Usai G."/>
            <person name="Natali L."/>
            <person name="Bassil N."/>
            <person name="Fernandez G.E."/>
            <person name="Lomsadze A."/>
            <person name="Armour M."/>
            <person name="Olukolu B."/>
            <person name="Poorten T."/>
            <person name="Britton C."/>
            <person name="Davik J."/>
            <person name="Ashrafi H."/>
            <person name="Aiden E.L."/>
            <person name="Borodovsky M."/>
            <person name="Worthington M."/>
        </authorList>
    </citation>
    <scope>NUCLEOTIDE SEQUENCE [LARGE SCALE GENOMIC DNA]</scope>
    <source>
        <strain evidence="1">PI 553951</strain>
    </source>
</reference>
<dbReference type="AlphaFoldDB" id="A0AAW1XWM5"/>
<dbReference type="Proteomes" id="UP001457282">
    <property type="component" value="Unassembled WGS sequence"/>
</dbReference>
<accession>A0AAW1XWM5</accession>
<gene>
    <name evidence="1" type="ORF">M0R45_017139</name>
</gene>
<proteinExistence type="predicted"/>
<protein>
    <submittedName>
        <fullName evidence="1">Uncharacterized protein</fullName>
    </submittedName>
</protein>
<name>A0AAW1XWM5_RUBAR</name>
<evidence type="ECO:0000313" key="1">
    <source>
        <dbReference type="EMBL" id="KAK9940480.1"/>
    </source>
</evidence>
<evidence type="ECO:0000313" key="2">
    <source>
        <dbReference type="Proteomes" id="UP001457282"/>
    </source>
</evidence>